<evidence type="ECO:0000313" key="6">
    <source>
        <dbReference type="EMBL" id="OQR70124.1"/>
    </source>
</evidence>
<feature type="region of interest" description="Disordered" evidence="4">
    <location>
        <begin position="1"/>
        <end position="84"/>
    </location>
</feature>
<feature type="compositionally biased region" description="Low complexity" evidence="4">
    <location>
        <begin position="32"/>
        <end position="57"/>
    </location>
</feature>
<organism evidence="6 7">
    <name type="scientific">Tropilaelaps mercedesae</name>
    <dbReference type="NCBI Taxonomy" id="418985"/>
    <lineage>
        <taxon>Eukaryota</taxon>
        <taxon>Metazoa</taxon>
        <taxon>Ecdysozoa</taxon>
        <taxon>Arthropoda</taxon>
        <taxon>Chelicerata</taxon>
        <taxon>Arachnida</taxon>
        <taxon>Acari</taxon>
        <taxon>Parasitiformes</taxon>
        <taxon>Mesostigmata</taxon>
        <taxon>Gamasina</taxon>
        <taxon>Dermanyssoidea</taxon>
        <taxon>Laelapidae</taxon>
        <taxon>Tropilaelaps</taxon>
    </lineage>
</organism>
<dbReference type="InterPro" id="IPR009001">
    <property type="entry name" value="Transl_elong_EF1A/Init_IF2_C"/>
</dbReference>
<dbReference type="AlphaFoldDB" id="A0A1V9X9A7"/>
<dbReference type="GO" id="GO:0003746">
    <property type="term" value="F:translation elongation factor activity"/>
    <property type="evidence" value="ECO:0007669"/>
    <property type="project" value="TreeGrafter"/>
</dbReference>
<dbReference type="PRINTS" id="PR00315">
    <property type="entry name" value="ELONGATNFCT"/>
</dbReference>
<dbReference type="Proteomes" id="UP000192247">
    <property type="component" value="Unassembled WGS sequence"/>
</dbReference>
<dbReference type="InterPro" id="IPR027417">
    <property type="entry name" value="P-loop_NTPase"/>
</dbReference>
<dbReference type="InterPro" id="IPR050055">
    <property type="entry name" value="EF-Tu_GTPase"/>
</dbReference>
<dbReference type="CDD" id="cd04165">
    <property type="entry name" value="GTPBP1_like"/>
    <property type="match status" value="1"/>
</dbReference>
<dbReference type="InterPro" id="IPR000795">
    <property type="entry name" value="T_Tr_GTP-bd_dom"/>
</dbReference>
<evidence type="ECO:0000256" key="4">
    <source>
        <dbReference type="SAM" id="MobiDB-lite"/>
    </source>
</evidence>
<protein>
    <submittedName>
        <fullName evidence="6">GTP-binding protein 2-like</fullName>
    </submittedName>
</protein>
<keyword evidence="3" id="KW-0342">GTP-binding</keyword>
<comment type="caution">
    <text evidence="6">The sequence shown here is derived from an EMBL/GenBank/DDBJ whole genome shotgun (WGS) entry which is preliminary data.</text>
</comment>
<dbReference type="InParanoid" id="A0A1V9X9A7"/>
<feature type="domain" description="Tr-type G" evidence="5">
    <location>
        <begin position="208"/>
        <end position="432"/>
    </location>
</feature>
<comment type="similarity">
    <text evidence="1">Belongs to the TRAFAC class translation factor GTPase superfamily. Classic translation factor GTPase family. EF-Tu/EF-1A subfamily.</text>
</comment>
<dbReference type="Gene3D" id="3.40.50.300">
    <property type="entry name" value="P-loop containing nucleotide triphosphate hydrolases"/>
    <property type="match status" value="1"/>
</dbReference>
<proteinExistence type="inferred from homology"/>
<evidence type="ECO:0000256" key="3">
    <source>
        <dbReference type="ARBA" id="ARBA00023134"/>
    </source>
</evidence>
<dbReference type="FunFam" id="3.40.50.300:FF:000091">
    <property type="entry name" value="Probable GTP-binding protein 1"/>
    <property type="match status" value="1"/>
</dbReference>
<dbReference type="GO" id="GO:0005525">
    <property type="term" value="F:GTP binding"/>
    <property type="evidence" value="ECO:0007669"/>
    <property type="project" value="UniProtKB-KW"/>
</dbReference>
<keyword evidence="2" id="KW-0547">Nucleotide-binding</keyword>
<name>A0A1V9X9A7_9ACAR</name>
<gene>
    <name evidence="6" type="ORF">BIW11_11835</name>
</gene>
<dbReference type="Pfam" id="PF00009">
    <property type="entry name" value="GTP_EFTU"/>
    <property type="match status" value="1"/>
</dbReference>
<dbReference type="PANTHER" id="PTHR43721:SF3">
    <property type="entry name" value="GTP-BINDING PROTEIN 2"/>
    <property type="match status" value="1"/>
</dbReference>
<dbReference type="FunCoup" id="A0A1V9X9A7">
    <property type="interactions" value="1064"/>
</dbReference>
<dbReference type="STRING" id="418985.A0A1V9X9A7"/>
<sequence>MDNNALVGLFGGEDDSVDSSCSDPDEVFDDYGTYAGGSSASTSPASASPPFTPPSSGHHGRHHHIGVHRNTRQRSIDHEQTPRLQQRRLMETTSHPTGCMLPPEDAEGNVEYKLKLVNPSESRFEHLVTQMKWRLREGQGEAIYEIGVEDGGLVVGLSPAELAASLSTLYRMADKLDADVSVLRERMVMGERKAAEVLVRRMPEDQRTIELRIAVLGHVDAGKSTLLGVLTQGELDNGRGRARLNLFRHLHEIQTGHTSSVSREILGFDSVGNPITYKHYRTAEEICDNSSKVITFIDLAGHHKFLKTTLFGLTGHSPHYAIVVVSAVCGLVGTAQDHLALLMALQVPVIVVINKVDAVNKNTLLTTLGQVRRMLDHCGRVPIEVLGEDDILPAAQTLGSDRVCPLFMVSCVNGAGLNLLYAFLNVLPTRCTIKEREGLMQLATFFQVGEVPVDDWFLPDEMFTMYYSLTRTARSGERSDDRRPDHEGEFQRVRVASLQRNRVACRLVRAGESATLALDVERPQAIRKGTVLCASSGKPVAGRLFQAHVRLLNCDGDEPVRMNFHATVHVGNVVQSAVVAGIKGRTEMRPGDAGLILFRFVKQPECISPGTRLVFHRGGTRGTGVLKKVYPLTPIEAA</sequence>
<dbReference type="SUPFAM" id="SSF52540">
    <property type="entry name" value="P-loop containing nucleoside triphosphate hydrolases"/>
    <property type="match status" value="1"/>
</dbReference>
<dbReference type="SUPFAM" id="SSF50465">
    <property type="entry name" value="EF-Tu/eEF-1alpha/eIF2-gamma C-terminal domain"/>
    <property type="match status" value="1"/>
</dbReference>
<evidence type="ECO:0000256" key="2">
    <source>
        <dbReference type="ARBA" id="ARBA00022741"/>
    </source>
</evidence>
<reference evidence="6 7" key="1">
    <citation type="journal article" date="2017" name="Gigascience">
        <title>Draft genome of the honey bee ectoparasitic mite, Tropilaelaps mercedesae, is shaped by the parasitic life history.</title>
        <authorList>
            <person name="Dong X."/>
            <person name="Armstrong S.D."/>
            <person name="Xia D."/>
            <person name="Makepeace B.L."/>
            <person name="Darby A.C."/>
            <person name="Kadowaki T."/>
        </authorList>
    </citation>
    <scope>NUCLEOTIDE SEQUENCE [LARGE SCALE GENOMIC DNA]</scope>
    <source>
        <strain evidence="6">Wuxi-XJTLU</strain>
    </source>
</reference>
<evidence type="ECO:0000313" key="7">
    <source>
        <dbReference type="Proteomes" id="UP000192247"/>
    </source>
</evidence>
<dbReference type="PROSITE" id="PS51722">
    <property type="entry name" value="G_TR_2"/>
    <property type="match status" value="1"/>
</dbReference>
<accession>A0A1V9X9A7</accession>
<dbReference type="OrthoDB" id="248233at2759"/>
<evidence type="ECO:0000256" key="1">
    <source>
        <dbReference type="ARBA" id="ARBA00007249"/>
    </source>
</evidence>
<keyword evidence="7" id="KW-1185">Reference proteome</keyword>
<evidence type="ECO:0000259" key="5">
    <source>
        <dbReference type="PROSITE" id="PS51722"/>
    </source>
</evidence>
<dbReference type="GO" id="GO:0003924">
    <property type="term" value="F:GTPase activity"/>
    <property type="evidence" value="ECO:0007669"/>
    <property type="project" value="InterPro"/>
</dbReference>
<dbReference type="PANTHER" id="PTHR43721">
    <property type="entry name" value="ELONGATION FACTOR TU-RELATED"/>
    <property type="match status" value="1"/>
</dbReference>
<dbReference type="EMBL" id="MNPL01018516">
    <property type="protein sequence ID" value="OQR70124.1"/>
    <property type="molecule type" value="Genomic_DNA"/>
</dbReference>
<dbReference type="InterPro" id="IPR035531">
    <property type="entry name" value="GTPBP1-like"/>
</dbReference>
<feature type="compositionally biased region" description="Acidic residues" evidence="4">
    <location>
        <begin position="12"/>
        <end position="29"/>
    </location>
</feature>
<feature type="compositionally biased region" description="Basic residues" evidence="4">
    <location>
        <begin position="58"/>
        <end position="72"/>
    </location>
</feature>